<name>A0ABX5C8L0_9FIRM</name>
<proteinExistence type="predicted"/>
<evidence type="ECO:0000256" key="1">
    <source>
        <dbReference type="SAM" id="SignalP"/>
    </source>
</evidence>
<dbReference type="EMBL" id="PPDD01000001">
    <property type="protein sequence ID" value="PQL58667.1"/>
    <property type="molecule type" value="Genomic_DNA"/>
</dbReference>
<feature type="signal peptide" evidence="1">
    <location>
        <begin position="1"/>
        <end position="22"/>
    </location>
</feature>
<keyword evidence="1" id="KW-0732">Signal</keyword>
<organism evidence="2 3">
    <name type="scientific">Veillonella infantium</name>
    <dbReference type="NCBI Taxonomy" id="1911679"/>
    <lineage>
        <taxon>Bacteria</taxon>
        <taxon>Bacillati</taxon>
        <taxon>Bacillota</taxon>
        <taxon>Negativicutes</taxon>
        <taxon>Veillonellales</taxon>
        <taxon>Veillonellaceae</taxon>
        <taxon>Veillonella</taxon>
    </lineage>
</organism>
<evidence type="ECO:0000313" key="3">
    <source>
        <dbReference type="Proteomes" id="UP000238899"/>
    </source>
</evidence>
<sequence>MKKIIRAAILCATMATAVSTFGGQPVSATYPLIDKNGNTVPVERDVDNQKIIDDNQKLMDRYLWYDQVGDYDIVETNIESAVQEFGYPLQVPSYMPKDYAVRDVKAKDHDVLEIVYTETGRDGEYGPKLTFSNTDIVYRMGWVIDTVVTPILEKTNYKAKDAVSFITPNGISVNTLGSRKDAIQIAYWEKDNKVHMLYFASSRNQDFVSKIVDSVGPLSNVAADDTRLRGDRNDKQNIEEPIKQNVEEQGKQNVKIDWPPYESIPLPVRTHTNSVWPILTSKSKGLPSGVINASHKVSYDVSVPSYLPFGYTYYATHFYDNDVLETVYWKQGEEYQERSGRWVTHTMVFRMSYSMDTVWPEEYIPLEYHDVQWTDSTPIGDVHYTGDVDKGLVRSVTWYKDNMAYFLFFQVPVKASEADFYRDHVVPLKDIDPNRTDLIGVK</sequence>
<dbReference type="Proteomes" id="UP000238899">
    <property type="component" value="Unassembled WGS sequence"/>
</dbReference>
<protein>
    <submittedName>
        <fullName evidence="2">Uncharacterized protein</fullName>
    </submittedName>
</protein>
<dbReference type="RefSeq" id="WP_105093634.1">
    <property type="nucleotide sequence ID" value="NZ_PPDD01000001.1"/>
</dbReference>
<feature type="chain" id="PRO_5045815366" evidence="1">
    <location>
        <begin position="23"/>
        <end position="442"/>
    </location>
</feature>
<accession>A0ABX5C8L0</accession>
<comment type="caution">
    <text evidence="2">The sequence shown here is derived from an EMBL/GenBank/DDBJ whole genome shotgun (WGS) entry which is preliminary data.</text>
</comment>
<keyword evidence="3" id="KW-1185">Reference proteome</keyword>
<gene>
    <name evidence="2" type="ORF">VCHSUH03_00255</name>
</gene>
<reference evidence="2 3" key="1">
    <citation type="journal article" date="2018" name="Int. J. Syst. Evol. Microbiol.">
        <title>Veillonella infantium sp. nov., an anaerobic, Gram-stain-negative coccus isolated from tongue biofilm of a Thai child.</title>
        <authorList>
            <person name="Mashima I."/>
            <person name="Liao Y.C."/>
            <person name="Miyakawa H."/>
            <person name="Theodorea C.F."/>
            <person name="Thawboon B."/>
            <person name="Thaweboon S."/>
            <person name="Scannapieco F.A."/>
            <person name="Nakazawa F."/>
        </authorList>
    </citation>
    <scope>NUCLEOTIDE SEQUENCE [LARGE SCALE GENOMIC DNA]</scope>
    <source>
        <strain evidence="2 3">T11011-4</strain>
    </source>
</reference>
<evidence type="ECO:0000313" key="2">
    <source>
        <dbReference type="EMBL" id="PQL58667.1"/>
    </source>
</evidence>